<organism evidence="3 4">
    <name type="scientific">Lachancea quebecensis</name>
    <dbReference type="NCBI Taxonomy" id="1654605"/>
    <lineage>
        <taxon>Eukaryota</taxon>
        <taxon>Fungi</taxon>
        <taxon>Dikarya</taxon>
        <taxon>Ascomycota</taxon>
        <taxon>Saccharomycotina</taxon>
        <taxon>Saccharomycetes</taxon>
        <taxon>Saccharomycetales</taxon>
        <taxon>Saccharomycetaceae</taxon>
        <taxon>Lachancea</taxon>
    </lineage>
</organism>
<feature type="transmembrane region" description="Helical" evidence="1">
    <location>
        <begin position="114"/>
        <end position="134"/>
    </location>
</feature>
<dbReference type="GO" id="GO:0005737">
    <property type="term" value="C:cytoplasm"/>
    <property type="evidence" value="ECO:0007669"/>
    <property type="project" value="TreeGrafter"/>
</dbReference>
<dbReference type="InterPro" id="IPR036282">
    <property type="entry name" value="Glutathione-S-Trfase_C_sf"/>
</dbReference>
<evidence type="ECO:0000313" key="3">
    <source>
        <dbReference type="EMBL" id="CUS25242.1"/>
    </source>
</evidence>
<proteinExistence type="predicted"/>
<evidence type="ECO:0000256" key="1">
    <source>
        <dbReference type="SAM" id="Phobius"/>
    </source>
</evidence>
<evidence type="ECO:0000259" key="2">
    <source>
        <dbReference type="PROSITE" id="PS50405"/>
    </source>
</evidence>
<dbReference type="InterPro" id="IPR010987">
    <property type="entry name" value="Glutathione-S-Trfase_C-like"/>
</dbReference>
<dbReference type="PROSITE" id="PS50405">
    <property type="entry name" value="GST_CTER"/>
    <property type="match status" value="1"/>
</dbReference>
<reference evidence="4" key="1">
    <citation type="submission" date="2015-10" db="EMBL/GenBank/DDBJ databases">
        <authorList>
            <person name="Devillers H."/>
        </authorList>
    </citation>
    <scope>NUCLEOTIDE SEQUENCE [LARGE SCALE GENOMIC DNA]</scope>
</reference>
<dbReference type="InterPro" id="IPR050802">
    <property type="entry name" value="EF-GSTs"/>
</dbReference>
<accession>A0A0N7MMI7</accession>
<dbReference type="PANTHER" id="PTHR43986">
    <property type="entry name" value="ELONGATION FACTOR 1-GAMMA"/>
    <property type="match status" value="1"/>
</dbReference>
<dbReference type="SUPFAM" id="SSF47616">
    <property type="entry name" value="GST C-terminal domain-like"/>
    <property type="match status" value="1"/>
</dbReference>
<feature type="domain" description="GST C-terminal" evidence="2">
    <location>
        <begin position="47"/>
        <end position="174"/>
    </location>
</feature>
<dbReference type="InterPro" id="IPR004046">
    <property type="entry name" value="GST_C"/>
</dbReference>
<dbReference type="GO" id="GO:0005634">
    <property type="term" value="C:nucleus"/>
    <property type="evidence" value="ECO:0007669"/>
    <property type="project" value="TreeGrafter"/>
</dbReference>
<dbReference type="PANTHER" id="PTHR43986:SF1">
    <property type="entry name" value="ELONGATION FACTOR 1-GAMMA"/>
    <property type="match status" value="1"/>
</dbReference>
<dbReference type="OrthoDB" id="249703at2759"/>
<keyword evidence="1" id="KW-0472">Membrane</keyword>
<name>A0A0N7MMI7_9SACH</name>
<evidence type="ECO:0000313" key="4">
    <source>
        <dbReference type="Proteomes" id="UP000236544"/>
    </source>
</evidence>
<sequence>MTTGTLYATKNARGMLPRGLIEWISIPMKPVNLKNGAKLEKSLYGSTLQERSQVIRFLSFTNHEIASNAFAVITAAKTNASQEDYEDKVIKCIACIALLEQQLSQHDFLISDQITIAGLYAASLFGTLLALVLGKDKMDGFCLLGKWLPKVLQHPALKNRVDTSSFLERTIAPSAAK</sequence>
<protein>
    <submittedName>
        <fullName evidence="3">LAQU0S46e00144g1_1</fullName>
    </submittedName>
</protein>
<dbReference type="AlphaFoldDB" id="A0A0N7MMI7"/>
<keyword evidence="4" id="KW-1185">Reference proteome</keyword>
<dbReference type="GO" id="GO:0006414">
    <property type="term" value="P:translational elongation"/>
    <property type="evidence" value="ECO:0007669"/>
    <property type="project" value="TreeGrafter"/>
</dbReference>
<keyword evidence="1" id="KW-1133">Transmembrane helix</keyword>
<dbReference type="Pfam" id="PF00043">
    <property type="entry name" value="GST_C"/>
    <property type="match status" value="1"/>
</dbReference>
<gene>
    <name evidence="3" type="ORF">LAQU0_S46e00144g</name>
</gene>
<dbReference type="EMBL" id="LN890577">
    <property type="protein sequence ID" value="CUS25242.1"/>
    <property type="molecule type" value="Genomic_DNA"/>
</dbReference>
<dbReference type="Proteomes" id="UP000236544">
    <property type="component" value="Unassembled WGS sequence"/>
</dbReference>
<keyword evidence="1" id="KW-0812">Transmembrane</keyword>
<dbReference type="Gene3D" id="1.20.1050.10">
    <property type="match status" value="1"/>
</dbReference>